<dbReference type="EMBL" id="UINC01118093">
    <property type="protein sequence ID" value="SVC90983.1"/>
    <property type="molecule type" value="Genomic_DNA"/>
</dbReference>
<organism evidence="1">
    <name type="scientific">marine metagenome</name>
    <dbReference type="NCBI Taxonomy" id="408172"/>
    <lineage>
        <taxon>unclassified sequences</taxon>
        <taxon>metagenomes</taxon>
        <taxon>ecological metagenomes</taxon>
    </lineage>
</organism>
<sequence length="302" mass="35739">MESILDLRDDGRLSAENAKSISLIATDVRIEYNKYVADLVKVNNIAGMQFFLKATCRDTGMSRTLDRFYRIALLELKLKEGVSFDCIVTSSESLAFVVRQLLTNYKSCANIQIESSQNSLLMFIMAFLKNIYRCFNHWFWPKIFRFKIELSEPIVLLDTFLSKDSFNKNLKLNDRYFPGLVDHFRERDSLYYLPTLSKFKYPWEWFKFFQDASRTTENILLKENYLKFVDYLSAIWKSITLPKVIKKIPEWRGLNVSKIVLDDIQSDRFSFSITQAVLIYYSFKRYQEQGLLIRGVIDWFEN</sequence>
<reference evidence="1" key="1">
    <citation type="submission" date="2018-05" db="EMBL/GenBank/DDBJ databases">
        <authorList>
            <person name="Lanie J.A."/>
            <person name="Ng W.-L."/>
            <person name="Kazmierczak K.M."/>
            <person name="Andrzejewski T.M."/>
            <person name="Davidsen T.M."/>
            <person name="Wayne K.J."/>
            <person name="Tettelin H."/>
            <person name="Glass J.I."/>
            <person name="Rusch D."/>
            <person name="Podicherti R."/>
            <person name="Tsui H.-C.T."/>
            <person name="Winkler M.E."/>
        </authorList>
    </citation>
    <scope>NUCLEOTIDE SEQUENCE</scope>
</reference>
<gene>
    <name evidence="1" type="ORF">METZ01_LOCUS343837</name>
</gene>
<proteinExistence type="predicted"/>
<protein>
    <submittedName>
        <fullName evidence="1">Uncharacterized protein</fullName>
    </submittedName>
</protein>
<dbReference type="AlphaFoldDB" id="A0A382QZR0"/>
<evidence type="ECO:0000313" key="1">
    <source>
        <dbReference type="EMBL" id="SVC90983.1"/>
    </source>
</evidence>
<feature type="non-terminal residue" evidence="1">
    <location>
        <position position="302"/>
    </location>
</feature>
<accession>A0A382QZR0</accession>
<name>A0A382QZR0_9ZZZZ</name>